<feature type="domain" description="HTH cro/C1-type" evidence="1">
    <location>
        <begin position="11"/>
        <end position="54"/>
    </location>
</feature>
<protein>
    <recommendedName>
        <fullName evidence="1">HTH cro/C1-type domain-containing protein</fullName>
    </recommendedName>
</protein>
<dbReference type="PATRIC" id="fig|1423772.3.peg.2024"/>
<dbReference type="SUPFAM" id="SSF47413">
    <property type="entry name" value="lambda repressor-like DNA-binding domains"/>
    <property type="match status" value="1"/>
</dbReference>
<reference evidence="2 3" key="1">
    <citation type="journal article" date="2015" name="Genome Announc.">
        <title>Expanding the biotechnology potential of lactobacilli through comparative genomics of 213 strains and associated genera.</title>
        <authorList>
            <person name="Sun Z."/>
            <person name="Harris H.M."/>
            <person name="McCann A."/>
            <person name="Guo C."/>
            <person name="Argimon S."/>
            <person name="Zhang W."/>
            <person name="Yang X."/>
            <person name="Jeffery I.B."/>
            <person name="Cooney J.C."/>
            <person name="Kagawa T.F."/>
            <person name="Liu W."/>
            <person name="Song Y."/>
            <person name="Salvetti E."/>
            <person name="Wrobel A."/>
            <person name="Rasinkangas P."/>
            <person name="Parkhill J."/>
            <person name="Rea M.C."/>
            <person name="O'Sullivan O."/>
            <person name="Ritari J."/>
            <person name="Douillard F.P."/>
            <person name="Paul Ross R."/>
            <person name="Yang R."/>
            <person name="Briner A.E."/>
            <person name="Felis G.E."/>
            <person name="de Vos W.M."/>
            <person name="Barrangou R."/>
            <person name="Klaenhammer T.R."/>
            <person name="Caufield P.W."/>
            <person name="Cui Y."/>
            <person name="Zhang H."/>
            <person name="O'Toole P.W."/>
        </authorList>
    </citation>
    <scope>NUCLEOTIDE SEQUENCE [LARGE SCALE GENOMIC DNA]</scope>
    <source>
        <strain evidence="2 3">DSM 20452</strain>
    </source>
</reference>
<evidence type="ECO:0000313" key="2">
    <source>
        <dbReference type="EMBL" id="KRM76312.1"/>
    </source>
</evidence>
<dbReference type="Proteomes" id="UP000051612">
    <property type="component" value="Unassembled WGS sequence"/>
</dbReference>
<dbReference type="AlphaFoldDB" id="A0A0R2BAL7"/>
<dbReference type="GO" id="GO:0003677">
    <property type="term" value="F:DNA binding"/>
    <property type="evidence" value="ECO:0007669"/>
    <property type="project" value="InterPro"/>
</dbReference>
<dbReference type="PROSITE" id="PS50943">
    <property type="entry name" value="HTH_CROC1"/>
    <property type="match status" value="1"/>
</dbReference>
<dbReference type="RefSeq" id="WP_056958655.1">
    <property type="nucleotide sequence ID" value="NZ_AYYN01000041.1"/>
</dbReference>
<accession>A0A0R2BAL7</accession>
<evidence type="ECO:0000259" key="1">
    <source>
        <dbReference type="PROSITE" id="PS50943"/>
    </source>
</evidence>
<comment type="caution">
    <text evidence="2">The sequence shown here is derived from an EMBL/GenBank/DDBJ whole genome shotgun (WGS) entry which is preliminary data.</text>
</comment>
<organism evidence="2 3">
    <name type="scientific">Ligilactobacillus murinus DSM 20452 = NBRC 14221</name>
    <dbReference type="NCBI Taxonomy" id="1423772"/>
    <lineage>
        <taxon>Bacteria</taxon>
        <taxon>Bacillati</taxon>
        <taxon>Bacillota</taxon>
        <taxon>Bacilli</taxon>
        <taxon>Lactobacillales</taxon>
        <taxon>Lactobacillaceae</taxon>
        <taxon>Ligilactobacillus</taxon>
    </lineage>
</organism>
<dbReference type="InterPro" id="IPR010982">
    <property type="entry name" value="Lambda_DNA-bd_dom_sf"/>
</dbReference>
<proteinExistence type="predicted"/>
<sequence>MKLTADQLKALKRKRGELNLSLTALSDEIGITRRTMTKIINHNTPIKPQTAKKINDWIIKQYMND</sequence>
<dbReference type="EMBL" id="AYYN01000041">
    <property type="protein sequence ID" value="KRM76312.1"/>
    <property type="molecule type" value="Genomic_DNA"/>
</dbReference>
<dbReference type="CDD" id="cd00093">
    <property type="entry name" value="HTH_XRE"/>
    <property type="match status" value="1"/>
</dbReference>
<dbReference type="Pfam" id="PF01381">
    <property type="entry name" value="HTH_3"/>
    <property type="match status" value="1"/>
</dbReference>
<name>A0A0R2BAL7_9LACO</name>
<dbReference type="InterPro" id="IPR001387">
    <property type="entry name" value="Cro/C1-type_HTH"/>
</dbReference>
<evidence type="ECO:0000313" key="3">
    <source>
        <dbReference type="Proteomes" id="UP000051612"/>
    </source>
</evidence>
<dbReference type="Gene3D" id="1.10.260.40">
    <property type="entry name" value="lambda repressor-like DNA-binding domains"/>
    <property type="match status" value="1"/>
</dbReference>
<gene>
    <name evidence="2" type="ORF">FC48_GL001894</name>
</gene>